<proteinExistence type="predicted"/>
<evidence type="ECO:0000313" key="2">
    <source>
        <dbReference type="Proteomes" id="UP000305517"/>
    </source>
</evidence>
<organism evidence="1 2">
    <name type="scientific">Hymenobacter jeollabukensis</name>
    <dbReference type="NCBI Taxonomy" id="2025313"/>
    <lineage>
        <taxon>Bacteria</taxon>
        <taxon>Pseudomonadati</taxon>
        <taxon>Bacteroidota</taxon>
        <taxon>Cytophagia</taxon>
        <taxon>Cytophagales</taxon>
        <taxon>Hymenobacteraceae</taxon>
        <taxon>Hymenobacter</taxon>
    </lineage>
</organism>
<dbReference type="Proteomes" id="UP000305517">
    <property type="component" value="Unassembled WGS sequence"/>
</dbReference>
<dbReference type="EMBL" id="VAJM01000005">
    <property type="protein sequence ID" value="TLM92451.1"/>
    <property type="molecule type" value="Genomic_DNA"/>
</dbReference>
<protein>
    <submittedName>
        <fullName evidence="1">Uncharacterized protein</fullName>
    </submittedName>
</protein>
<gene>
    <name evidence="1" type="ORF">FDY95_13570</name>
</gene>
<name>A0A5R8WR51_9BACT</name>
<reference evidence="1 2" key="1">
    <citation type="submission" date="2019-05" db="EMBL/GenBank/DDBJ databases">
        <title>Hymenobacter edaphi sp. nov., isolated from abandoned arsenic-contaminated farmland soil.</title>
        <authorList>
            <person name="Nie L."/>
        </authorList>
    </citation>
    <scope>NUCLEOTIDE SEQUENCE [LARGE SCALE GENOMIC DNA]</scope>
    <source>
        <strain evidence="1 2">1-3-3-8</strain>
    </source>
</reference>
<comment type="caution">
    <text evidence="1">The sequence shown here is derived from an EMBL/GenBank/DDBJ whole genome shotgun (WGS) entry which is preliminary data.</text>
</comment>
<sequence length="158" mass="17843">MKPRRHLHKSLGCVFLVVWLLQTFTCYACECQFSRLRNWSPELLQKSLDQSAHVFVGQVRPHDNRTFQVAVLDVFKGGSLPDTLVAEQSGVFGCEKLISPGLWIFYVPQLNEKGHIPVIDACNMSSGLMQPHLAVTLPASSRTMDSTKIRLFVERQQS</sequence>
<evidence type="ECO:0000313" key="1">
    <source>
        <dbReference type="EMBL" id="TLM92451.1"/>
    </source>
</evidence>
<dbReference type="AlphaFoldDB" id="A0A5R8WR51"/>
<keyword evidence="2" id="KW-1185">Reference proteome</keyword>
<accession>A0A5R8WR51</accession>